<accession>A0A398BLA8</accession>
<evidence type="ECO:0000256" key="1">
    <source>
        <dbReference type="SAM" id="MobiDB-lite"/>
    </source>
</evidence>
<dbReference type="EMBL" id="QWVT01000008">
    <property type="protein sequence ID" value="RID88153.1"/>
    <property type="molecule type" value="Genomic_DNA"/>
</dbReference>
<dbReference type="PANTHER" id="PTHR34475">
    <property type="match status" value="1"/>
</dbReference>
<keyword evidence="2" id="KW-0472">Membrane</keyword>
<dbReference type="CDD" id="cd00093">
    <property type="entry name" value="HTH_XRE"/>
    <property type="match status" value="1"/>
</dbReference>
<evidence type="ECO:0000259" key="3">
    <source>
        <dbReference type="PROSITE" id="PS50943"/>
    </source>
</evidence>
<feature type="domain" description="HTH cro/C1-type" evidence="3">
    <location>
        <begin position="8"/>
        <end position="68"/>
    </location>
</feature>
<organism evidence="4 5">
    <name type="scientific">Mesobacillus zeae</name>
    <dbReference type="NCBI Taxonomy" id="1917180"/>
    <lineage>
        <taxon>Bacteria</taxon>
        <taxon>Bacillati</taxon>
        <taxon>Bacillota</taxon>
        <taxon>Bacilli</taxon>
        <taxon>Bacillales</taxon>
        <taxon>Bacillaceae</taxon>
        <taxon>Mesobacillus</taxon>
    </lineage>
</organism>
<keyword evidence="2" id="KW-1133">Transmembrane helix</keyword>
<keyword evidence="2" id="KW-0812">Transmembrane</keyword>
<proteinExistence type="predicted"/>
<dbReference type="Pfam" id="PF13413">
    <property type="entry name" value="HTH_25"/>
    <property type="match status" value="1"/>
</dbReference>
<sequence length="296" mass="33192">MSELGIRLREAREAKGLSLDELQEATKIQKRYLVGIEEGNYNMMPGKFYVRAFIKQYAEAVGLDPEEVFEQHKSEIPATYNEDIPEQLSRVQSRKSFSPADSRIMDYLPKILIGVVAVGLVVLIWWFFAKSNGDEAAKEPVSQESESVKYEESEDIVDKQPADETGENKDNADKEKGKKKDKTKSVQELSVVENGGNKMVYDLKNSDKFEVKLATTEASWVSIESGSGKSIYQGTLNKAQGNESQTFDLSKETEISIIAGFSPATELYINGEKVEDAFPKENTGRQDVTVRYIKSE</sequence>
<dbReference type="PROSITE" id="PS50943">
    <property type="entry name" value="HTH_CROC1"/>
    <property type="match status" value="1"/>
</dbReference>
<dbReference type="Gene3D" id="1.10.260.40">
    <property type="entry name" value="lambda repressor-like DNA-binding domains"/>
    <property type="match status" value="1"/>
</dbReference>
<feature type="transmembrane region" description="Helical" evidence="2">
    <location>
        <begin position="107"/>
        <end position="128"/>
    </location>
</feature>
<protein>
    <submittedName>
        <fullName evidence="4">Helix-turn-helix domain-containing protein</fullName>
    </submittedName>
</protein>
<keyword evidence="5" id="KW-1185">Reference proteome</keyword>
<dbReference type="Proteomes" id="UP000265816">
    <property type="component" value="Unassembled WGS sequence"/>
</dbReference>
<dbReference type="SMART" id="SM00530">
    <property type="entry name" value="HTH_XRE"/>
    <property type="match status" value="1"/>
</dbReference>
<name>A0A398BLA8_9BACI</name>
<dbReference type="GO" id="GO:0003677">
    <property type="term" value="F:DNA binding"/>
    <property type="evidence" value="ECO:0007669"/>
    <property type="project" value="InterPro"/>
</dbReference>
<feature type="compositionally biased region" description="Basic and acidic residues" evidence="1">
    <location>
        <begin position="146"/>
        <end position="178"/>
    </location>
</feature>
<feature type="region of interest" description="Disordered" evidence="1">
    <location>
        <begin position="137"/>
        <end position="188"/>
    </location>
</feature>
<dbReference type="SUPFAM" id="SSF47413">
    <property type="entry name" value="lambda repressor-like DNA-binding domains"/>
    <property type="match status" value="1"/>
</dbReference>
<evidence type="ECO:0000313" key="5">
    <source>
        <dbReference type="Proteomes" id="UP000265816"/>
    </source>
</evidence>
<dbReference type="PANTHER" id="PTHR34475:SF1">
    <property type="entry name" value="CYTOSKELETON PROTEIN RODZ"/>
    <property type="match status" value="1"/>
</dbReference>
<comment type="caution">
    <text evidence="4">The sequence shown here is derived from an EMBL/GenBank/DDBJ whole genome shotgun (WGS) entry which is preliminary data.</text>
</comment>
<evidence type="ECO:0000256" key="2">
    <source>
        <dbReference type="SAM" id="Phobius"/>
    </source>
</evidence>
<dbReference type="AlphaFoldDB" id="A0A398BLA8"/>
<reference evidence="4 5" key="1">
    <citation type="submission" date="2018-08" db="EMBL/GenBank/DDBJ databases">
        <title>Bacillus jemisoniae sp. nov., Bacillus chryseoplanitiae sp. nov., Bacillus resnikiae sp. nov., and Bacillus frankliniae sp. nov., isolated from Viking spacecraft and associated surfaces.</title>
        <authorList>
            <person name="Seuylemezian A."/>
            <person name="Vaishampayan P."/>
        </authorList>
    </citation>
    <scope>NUCLEOTIDE SEQUENCE [LARGE SCALE GENOMIC DNA]</scope>
    <source>
        <strain evidence="4 5">JJ-247</strain>
    </source>
</reference>
<dbReference type="InterPro" id="IPR001387">
    <property type="entry name" value="Cro/C1-type_HTH"/>
</dbReference>
<dbReference type="InterPro" id="IPR050400">
    <property type="entry name" value="Bact_Cytoskel_RodZ"/>
</dbReference>
<dbReference type="RefSeq" id="WP_119111721.1">
    <property type="nucleotide sequence ID" value="NZ_CBCSEO010000001.1"/>
</dbReference>
<dbReference type="Pfam" id="PF13464">
    <property type="entry name" value="RodZ_C"/>
    <property type="match status" value="1"/>
</dbReference>
<dbReference type="InterPro" id="IPR010982">
    <property type="entry name" value="Lambda_DNA-bd_dom_sf"/>
</dbReference>
<evidence type="ECO:0000313" key="4">
    <source>
        <dbReference type="EMBL" id="RID88153.1"/>
    </source>
</evidence>
<dbReference type="OrthoDB" id="9797543at2"/>
<dbReference type="InterPro" id="IPR025194">
    <property type="entry name" value="RodZ-like_C"/>
</dbReference>
<gene>
    <name evidence="4" type="ORF">D1970_04320</name>
</gene>